<feature type="compositionally biased region" description="Low complexity" evidence="2">
    <location>
        <begin position="81"/>
        <end position="117"/>
    </location>
</feature>
<feature type="compositionally biased region" description="Gly residues" evidence="2">
    <location>
        <begin position="1204"/>
        <end position="1215"/>
    </location>
</feature>
<evidence type="ECO:0000256" key="2">
    <source>
        <dbReference type="SAM" id="MobiDB-lite"/>
    </source>
</evidence>
<feature type="coiled-coil region" evidence="1">
    <location>
        <begin position="706"/>
        <end position="747"/>
    </location>
</feature>
<dbReference type="AlphaFoldDB" id="A0A8J4F2Q7"/>
<evidence type="ECO:0000313" key="3">
    <source>
        <dbReference type="EMBL" id="GIL55254.1"/>
    </source>
</evidence>
<feature type="region of interest" description="Disordered" evidence="2">
    <location>
        <begin position="806"/>
        <end position="846"/>
    </location>
</feature>
<protein>
    <submittedName>
        <fullName evidence="3">Uncharacterized protein</fullName>
    </submittedName>
</protein>
<organism evidence="3 4">
    <name type="scientific">Volvox africanus</name>
    <dbReference type="NCBI Taxonomy" id="51714"/>
    <lineage>
        <taxon>Eukaryota</taxon>
        <taxon>Viridiplantae</taxon>
        <taxon>Chlorophyta</taxon>
        <taxon>core chlorophytes</taxon>
        <taxon>Chlorophyceae</taxon>
        <taxon>CS clade</taxon>
        <taxon>Chlamydomonadales</taxon>
        <taxon>Volvocaceae</taxon>
        <taxon>Volvox</taxon>
    </lineage>
</organism>
<feature type="compositionally biased region" description="Acidic residues" evidence="2">
    <location>
        <begin position="1185"/>
        <end position="1194"/>
    </location>
</feature>
<feature type="region of interest" description="Disordered" evidence="2">
    <location>
        <begin position="1130"/>
        <end position="1232"/>
    </location>
</feature>
<sequence>MEYAEYDTEVRFSFRSYHSSSYDEPDSPARSHTDPDELHDGDADSDPGIIGTLTSLLVGGVTELLTDFSPHVANAPAERYASSTSSTSNATTNTTNTTTAIRSTSSTTTASSSSRAANAHRRGSRPHSPEPAAHGRHGDAASWNSFVSQGSGSRQRVASAVSAAPLSSLASGAGGKAASNRNTSYRDGGDEGEGSGWMIPPQRRSRPMATPAAATRSRESDSGDVAPANSLVGSPTAGGSSGGLLGAMFSGISSLGQRATDILTQLDHDFETIFNGVLEEEQGNAFTGADSDNDPRVRPVDQSRRREQSSSGGGTGTGISHQDDGRSGRTNALGKDISGSGTLRASSGGAGILAAQKEPAGGRTVGAEGASTAGKPPLVGRQSASRSGGGSAAASGGRGGSTAAGRSRQHGTARFNGGSGGDLWNKQGDDDDDWGWGSSESEPGPMATLASSSGAAVMAPPPARQSPAHARIQPEPVQAKTASTSPQAGVQSLLVPGTSAVPSAAAPSPSLPRNGRNVGGAASASTSAASLTSPSSVRSSRSSGGKLFVKKTCATAASANAAADRASTAASGGNSATSTRPMDAGSPTVTRGSHSVSVTTTSPKKAAGKGAEPAPAAVGTAVGSVNSPAVTLAAASSSTESHPTTSGSQVPSPGPKQSLAGSPQAQCQVRQTQPTREDSGASAAAAAAVVAGTKAASEQRDLRQQLDEARRCTDAAESRCTKLQQQLEAAEAEAARLKSLTELMQTQLEASQFRFEALMAEHTHLRAINTAAAAATATHPHPQHNPHTHHRHHPVYMADAACSPARAGSPAAALSPPPGWPSGQGPVGRQGSGGNSRRPSVSGGGSDELVEATLVAQLTAALADKARLWRENDILTRQLEGLQELLSYTAQQASYAHDGDGCSADDEDHYIMDAAAHDTYDTPYYGGATMLSTALPPPSGVLDTAAEPTSAAGAGLSPSSPIIYEPAGAFGDLLYDLGDGGRNSGGDEGGPSERRTMELQELPYDSFGAKGDGGIAGGGNAAGGLVHAGGLVGRGRLSVACDASTLPAGVCSAAGVVAVPDAHAHADVDASGATQMSSESPGCAFQRPERLSSAAMPHIQEAQPHRPAWCPNNLNQQLQQGDMEEGRLGQMEMDQQQAGQQQLPPLPLPLETPLPLPPPLLQGEQQDELTSPVAKPPVRAGSDPDGWEMLDELGEVVTPQQQRRGGGGGGGGSEGSGDAVRVATVRSAGVRR</sequence>
<feature type="compositionally biased region" description="Low complexity" evidence="2">
    <location>
        <begin position="519"/>
        <end position="545"/>
    </location>
</feature>
<keyword evidence="4" id="KW-1185">Reference proteome</keyword>
<feature type="compositionally biased region" description="Basic and acidic residues" evidence="2">
    <location>
        <begin position="27"/>
        <end position="42"/>
    </location>
</feature>
<reference evidence="3" key="1">
    <citation type="journal article" date="2021" name="Proc. Natl. Acad. Sci. U.S.A.">
        <title>Three genomes in the algal genus Volvox reveal the fate of a haploid sex-determining region after a transition to homothallism.</title>
        <authorList>
            <person name="Yamamoto K."/>
            <person name="Hamaji T."/>
            <person name="Kawai-Toyooka H."/>
            <person name="Matsuzaki R."/>
            <person name="Takahashi F."/>
            <person name="Nishimura Y."/>
            <person name="Kawachi M."/>
            <person name="Noguchi H."/>
            <person name="Minakuchi Y."/>
            <person name="Umen J.G."/>
            <person name="Toyoda A."/>
            <person name="Nozaki H."/>
        </authorList>
    </citation>
    <scope>NUCLEOTIDE SEQUENCE</scope>
    <source>
        <strain evidence="3">NIES-3780</strain>
    </source>
</reference>
<name>A0A8J4F2Q7_9CHLO</name>
<dbReference type="EMBL" id="BNCO01000020">
    <property type="protein sequence ID" value="GIL55254.1"/>
    <property type="molecule type" value="Genomic_DNA"/>
</dbReference>
<feature type="compositionally biased region" description="Low complexity" evidence="2">
    <location>
        <begin position="499"/>
        <end position="512"/>
    </location>
</feature>
<feature type="compositionally biased region" description="Pro residues" evidence="2">
    <location>
        <begin position="1144"/>
        <end position="1160"/>
    </location>
</feature>
<feature type="compositionally biased region" description="Polar residues" evidence="2">
    <location>
        <begin position="480"/>
        <end position="490"/>
    </location>
</feature>
<feature type="compositionally biased region" description="Gly residues" evidence="2">
    <location>
        <begin position="825"/>
        <end position="834"/>
    </location>
</feature>
<feature type="region of interest" description="Disordered" evidence="2">
    <location>
        <begin position="358"/>
        <end position="546"/>
    </location>
</feature>
<feature type="compositionally biased region" description="Polar residues" evidence="2">
    <location>
        <begin position="633"/>
        <end position="651"/>
    </location>
</feature>
<gene>
    <name evidence="3" type="ORF">Vafri_10841</name>
</gene>
<feature type="region of interest" description="Disordered" evidence="2">
    <location>
        <begin position="165"/>
        <end position="237"/>
    </location>
</feature>
<feature type="compositionally biased region" description="Low complexity" evidence="2">
    <location>
        <begin position="558"/>
        <end position="579"/>
    </location>
</feature>
<dbReference type="Proteomes" id="UP000747399">
    <property type="component" value="Unassembled WGS sequence"/>
</dbReference>
<evidence type="ECO:0000313" key="4">
    <source>
        <dbReference type="Proteomes" id="UP000747399"/>
    </source>
</evidence>
<feature type="region of interest" description="Disordered" evidence="2">
    <location>
        <begin position="558"/>
        <end position="616"/>
    </location>
</feature>
<keyword evidence="1" id="KW-0175">Coiled coil</keyword>
<feature type="region of interest" description="Disordered" evidence="2">
    <location>
        <begin position="79"/>
        <end position="148"/>
    </location>
</feature>
<accession>A0A8J4F2Q7</accession>
<feature type="compositionally biased region" description="Low complexity" evidence="2">
    <location>
        <begin position="603"/>
        <end position="616"/>
    </location>
</feature>
<feature type="compositionally biased region" description="Gly residues" evidence="2">
    <location>
        <begin position="387"/>
        <end position="402"/>
    </location>
</feature>
<feature type="region of interest" description="Disordered" evidence="2">
    <location>
        <begin position="284"/>
        <end position="346"/>
    </location>
</feature>
<evidence type="ECO:0000256" key="1">
    <source>
        <dbReference type="SAM" id="Coils"/>
    </source>
</evidence>
<feature type="compositionally biased region" description="Basic and acidic residues" evidence="2">
    <location>
        <begin position="293"/>
        <end position="308"/>
    </location>
</feature>
<comment type="caution">
    <text evidence="3">The sequence shown here is derived from an EMBL/GenBank/DDBJ whole genome shotgun (WGS) entry which is preliminary data.</text>
</comment>
<feature type="region of interest" description="Disordered" evidence="2">
    <location>
        <begin position="17"/>
        <end position="47"/>
    </location>
</feature>
<proteinExistence type="predicted"/>
<feature type="compositionally biased region" description="Polar residues" evidence="2">
    <location>
        <begin position="659"/>
        <end position="674"/>
    </location>
</feature>
<feature type="compositionally biased region" description="Polar residues" evidence="2">
    <location>
        <begin position="587"/>
        <end position="602"/>
    </location>
</feature>
<feature type="region of interest" description="Disordered" evidence="2">
    <location>
        <begin position="633"/>
        <end position="681"/>
    </location>
</feature>
<feature type="compositionally biased region" description="Low complexity" evidence="2">
    <location>
        <begin position="165"/>
        <end position="179"/>
    </location>
</feature>